<sequence>MTDPYSVTNARIDFALRTFGAEPRPVPAELEYDTRDPYAVAVVLHAGPSAVRWLFGRDLLADGLLARCGDGDVRIGPAGDPALVVVELSSPDGAAVLEAPAKEIAAFLDRTYDVIPAGSETDWFDFDEELAKLSYQD</sequence>
<evidence type="ECO:0000256" key="4">
    <source>
        <dbReference type="ARBA" id="ARBA00022969"/>
    </source>
</evidence>
<dbReference type="Pfam" id="PF04686">
    <property type="entry name" value="SsgA"/>
    <property type="match status" value="1"/>
</dbReference>
<comment type="similarity">
    <text evidence="2">Belongs to the SsgA family.</text>
</comment>
<evidence type="ECO:0000313" key="8">
    <source>
        <dbReference type="Proteomes" id="UP000027345"/>
    </source>
</evidence>
<proteinExistence type="inferred from homology"/>
<dbReference type="GO" id="GO:0030428">
    <property type="term" value="C:cell septum"/>
    <property type="evidence" value="ECO:0007669"/>
    <property type="project" value="UniProtKB-SubCell"/>
</dbReference>
<dbReference type="Proteomes" id="UP000027345">
    <property type="component" value="Unassembled WGS sequence"/>
</dbReference>
<evidence type="ECO:0000256" key="1">
    <source>
        <dbReference type="ARBA" id="ARBA00004431"/>
    </source>
</evidence>
<evidence type="ECO:0000256" key="5">
    <source>
        <dbReference type="ARBA" id="ARBA00023210"/>
    </source>
</evidence>
<dbReference type="GO" id="GO:0000917">
    <property type="term" value="P:division septum assembly"/>
    <property type="evidence" value="ECO:0007669"/>
    <property type="project" value="UniProtKB-KW"/>
</dbReference>
<keyword evidence="5" id="KW-0717">Septation</keyword>
<keyword evidence="3" id="KW-0132">Cell division</keyword>
<evidence type="ECO:0000256" key="2">
    <source>
        <dbReference type="ARBA" id="ARBA00009323"/>
    </source>
</evidence>
<comment type="caution">
    <text evidence="7">The sequence shown here is derived from an EMBL/GenBank/DDBJ whole genome shotgun (WGS) entry which is preliminary data.</text>
</comment>
<keyword evidence="6" id="KW-0131">Cell cycle</keyword>
<dbReference type="OrthoDB" id="3853096at2"/>
<evidence type="ECO:0000313" key="7">
    <source>
        <dbReference type="EMBL" id="KDN23469.1"/>
    </source>
</evidence>
<organism evidence="7 8">
    <name type="scientific">Amycolatopsis rifamycinica</name>
    <dbReference type="NCBI Taxonomy" id="287986"/>
    <lineage>
        <taxon>Bacteria</taxon>
        <taxon>Bacillati</taxon>
        <taxon>Actinomycetota</taxon>
        <taxon>Actinomycetes</taxon>
        <taxon>Pseudonocardiales</taxon>
        <taxon>Pseudonocardiaceae</taxon>
        <taxon>Amycolatopsis</taxon>
    </lineage>
</organism>
<evidence type="ECO:0000256" key="3">
    <source>
        <dbReference type="ARBA" id="ARBA00022618"/>
    </source>
</evidence>
<evidence type="ECO:0000256" key="6">
    <source>
        <dbReference type="ARBA" id="ARBA00023306"/>
    </source>
</evidence>
<keyword evidence="4" id="KW-0749">Sporulation</keyword>
<dbReference type="eggNOG" id="ENOG5032RFA">
    <property type="taxonomic scope" value="Bacteria"/>
</dbReference>
<dbReference type="InterPro" id="IPR006776">
    <property type="entry name" value="SsgB"/>
</dbReference>
<dbReference type="InterPro" id="IPR038658">
    <property type="entry name" value="SsgB_sf"/>
</dbReference>
<reference evidence="7 8" key="1">
    <citation type="submission" date="2014-05" db="EMBL/GenBank/DDBJ databases">
        <title>Draft genome sequence of Amycolatopsis rifamycinica DSM 46095.</title>
        <authorList>
            <person name="Lal R."/>
            <person name="Saxena A."/>
            <person name="Kumari R."/>
            <person name="Mukherjee U."/>
            <person name="Singh P."/>
            <person name="Sangwan N."/>
            <person name="Mahato N.K."/>
        </authorList>
    </citation>
    <scope>NUCLEOTIDE SEQUENCE [LARGE SCALE GENOMIC DNA]</scope>
    <source>
        <strain evidence="7 8">DSM 46095</strain>
    </source>
</reference>
<dbReference type="STRING" id="287986.DV20_04015"/>
<accession>A0A066UH15</accession>
<dbReference type="Gene3D" id="2.30.31.20">
    <property type="entry name" value="Sporulation-specific cell division protein SsgB"/>
    <property type="match status" value="1"/>
</dbReference>
<dbReference type="AlphaFoldDB" id="A0A066UH15"/>
<dbReference type="GO" id="GO:0030435">
    <property type="term" value="P:sporulation resulting in formation of a cellular spore"/>
    <property type="evidence" value="ECO:0007669"/>
    <property type="project" value="UniProtKB-KW"/>
</dbReference>
<dbReference type="EMBL" id="JMQI01000008">
    <property type="protein sequence ID" value="KDN23469.1"/>
    <property type="molecule type" value="Genomic_DNA"/>
</dbReference>
<keyword evidence="8" id="KW-1185">Reference proteome</keyword>
<protein>
    <submittedName>
        <fullName evidence="7">Sporulation protein SsgA</fullName>
    </submittedName>
</protein>
<dbReference type="RefSeq" id="WP_043776501.1">
    <property type="nucleotide sequence ID" value="NZ_JMQI01000008.1"/>
</dbReference>
<gene>
    <name evidence="7" type="ORF">DV20_04015</name>
</gene>
<comment type="subcellular location">
    <subcellularLocation>
        <location evidence="1">Cell septum</location>
    </subcellularLocation>
</comment>
<name>A0A066UH15_9PSEU</name>